<dbReference type="InterPro" id="IPR050469">
    <property type="entry name" value="Diguanylate_Cyclase"/>
</dbReference>
<dbReference type="EnsemblMetazoa" id="CapteT144359">
    <property type="protein sequence ID" value="CapteP144359"/>
    <property type="gene ID" value="CapteG144359"/>
</dbReference>
<evidence type="ECO:0000313" key="4">
    <source>
        <dbReference type="EnsemblMetazoa" id="CapteP144359"/>
    </source>
</evidence>
<gene>
    <name evidence="3" type="ORF">CAPTEDRAFT_144359</name>
</gene>
<organism evidence="3">
    <name type="scientific">Capitella teleta</name>
    <name type="common">Polychaete worm</name>
    <dbReference type="NCBI Taxonomy" id="283909"/>
    <lineage>
        <taxon>Eukaryota</taxon>
        <taxon>Metazoa</taxon>
        <taxon>Spiralia</taxon>
        <taxon>Lophotrochozoa</taxon>
        <taxon>Annelida</taxon>
        <taxon>Polychaeta</taxon>
        <taxon>Sedentaria</taxon>
        <taxon>Scolecida</taxon>
        <taxon>Capitellidae</taxon>
        <taxon>Capitella</taxon>
    </lineage>
</organism>
<evidence type="ECO:0000313" key="5">
    <source>
        <dbReference type="Proteomes" id="UP000014760"/>
    </source>
</evidence>
<dbReference type="EMBL" id="KB309146">
    <property type="protein sequence ID" value="ELT95368.1"/>
    <property type="molecule type" value="Genomic_DNA"/>
</dbReference>
<dbReference type="PANTHER" id="PTHR45138:SF9">
    <property type="entry name" value="DIGUANYLATE CYCLASE DGCM-RELATED"/>
    <property type="match status" value="1"/>
</dbReference>
<evidence type="ECO:0000259" key="2">
    <source>
        <dbReference type="PROSITE" id="PS50887"/>
    </source>
</evidence>
<dbReference type="Pfam" id="PF00990">
    <property type="entry name" value="GGDEF"/>
    <property type="match status" value="1"/>
</dbReference>
<dbReference type="InterPro" id="IPR029787">
    <property type="entry name" value="Nucleotide_cyclase"/>
</dbReference>
<proteinExistence type="predicted"/>
<feature type="domain" description="GGDEF" evidence="2">
    <location>
        <begin position="1"/>
        <end position="120"/>
    </location>
</feature>
<reference evidence="3 5" key="2">
    <citation type="journal article" date="2013" name="Nature">
        <title>Insights into bilaterian evolution from three spiralian genomes.</title>
        <authorList>
            <person name="Simakov O."/>
            <person name="Marletaz F."/>
            <person name="Cho S.J."/>
            <person name="Edsinger-Gonzales E."/>
            <person name="Havlak P."/>
            <person name="Hellsten U."/>
            <person name="Kuo D.H."/>
            <person name="Larsson T."/>
            <person name="Lv J."/>
            <person name="Arendt D."/>
            <person name="Savage R."/>
            <person name="Osoegawa K."/>
            <person name="de Jong P."/>
            <person name="Grimwood J."/>
            <person name="Chapman J.A."/>
            <person name="Shapiro H."/>
            <person name="Aerts A."/>
            <person name="Otillar R.P."/>
            <person name="Terry A.Y."/>
            <person name="Boore J.L."/>
            <person name="Grigoriev I.V."/>
            <person name="Lindberg D.R."/>
            <person name="Seaver E.C."/>
            <person name="Weisblat D.A."/>
            <person name="Putnam N.H."/>
            <person name="Rokhsar D.S."/>
        </authorList>
    </citation>
    <scope>NUCLEOTIDE SEQUENCE</scope>
    <source>
        <strain evidence="3 5">I ESC-2004</strain>
    </source>
</reference>
<dbReference type="Proteomes" id="UP000014760">
    <property type="component" value="Unassembled WGS sequence"/>
</dbReference>
<dbReference type="NCBIfam" id="TIGR00254">
    <property type="entry name" value="GGDEF"/>
    <property type="match status" value="1"/>
</dbReference>
<dbReference type="Gene3D" id="3.30.70.270">
    <property type="match status" value="1"/>
</dbReference>
<name>R7TNE5_CAPTE</name>
<sequence length="131" mass="14144">NDTYGHQTGDQVLRLVGMAVKQTIKGRDIPCRYGGEEFAVLLPDTGIKQAAAVAENIRKTIANKELIKKTTGDNLGRVTISIGVAEYRAGDNSQAIIERADSCLYAAKEGGRNKVVIDTETQAEQAQKAPR</sequence>
<dbReference type="PROSITE" id="PS50887">
    <property type="entry name" value="GGDEF"/>
    <property type="match status" value="1"/>
</dbReference>
<dbReference type="AlphaFoldDB" id="R7TNE5"/>
<dbReference type="OrthoDB" id="19824at2759"/>
<dbReference type="InterPro" id="IPR000160">
    <property type="entry name" value="GGDEF_dom"/>
</dbReference>
<dbReference type="SMART" id="SM00267">
    <property type="entry name" value="GGDEF"/>
    <property type="match status" value="1"/>
</dbReference>
<keyword evidence="1" id="KW-0456">Lyase</keyword>
<dbReference type="HOGENOM" id="CLU_000445_11_16_1"/>
<evidence type="ECO:0000313" key="3">
    <source>
        <dbReference type="EMBL" id="ELT95368.1"/>
    </source>
</evidence>
<reference evidence="5" key="1">
    <citation type="submission" date="2012-12" db="EMBL/GenBank/DDBJ databases">
        <authorList>
            <person name="Hellsten U."/>
            <person name="Grimwood J."/>
            <person name="Chapman J.A."/>
            <person name="Shapiro H."/>
            <person name="Aerts A."/>
            <person name="Otillar R.P."/>
            <person name="Terry A.Y."/>
            <person name="Boore J.L."/>
            <person name="Simakov O."/>
            <person name="Marletaz F."/>
            <person name="Cho S.-J."/>
            <person name="Edsinger-Gonzales E."/>
            <person name="Havlak P."/>
            <person name="Kuo D.-H."/>
            <person name="Larsson T."/>
            <person name="Lv J."/>
            <person name="Arendt D."/>
            <person name="Savage R."/>
            <person name="Osoegawa K."/>
            <person name="de Jong P."/>
            <person name="Lindberg D.R."/>
            <person name="Seaver E.C."/>
            <person name="Weisblat D.A."/>
            <person name="Putnam N.H."/>
            <person name="Grigoriev I.V."/>
            <person name="Rokhsar D.S."/>
        </authorList>
    </citation>
    <scope>NUCLEOTIDE SEQUENCE</scope>
    <source>
        <strain evidence="5">I ESC-2004</strain>
    </source>
</reference>
<dbReference type="OMA" id="RICSTIE"/>
<dbReference type="EMBL" id="AMQN01028672">
    <property type="status" value="NOT_ANNOTATED_CDS"/>
    <property type="molecule type" value="Genomic_DNA"/>
</dbReference>
<dbReference type="PANTHER" id="PTHR45138">
    <property type="entry name" value="REGULATORY COMPONENTS OF SENSORY TRANSDUCTION SYSTEM"/>
    <property type="match status" value="1"/>
</dbReference>
<dbReference type="GO" id="GO:0016829">
    <property type="term" value="F:lyase activity"/>
    <property type="evidence" value="ECO:0007669"/>
    <property type="project" value="UniProtKB-KW"/>
</dbReference>
<dbReference type="GO" id="GO:0005886">
    <property type="term" value="C:plasma membrane"/>
    <property type="evidence" value="ECO:0007669"/>
    <property type="project" value="TreeGrafter"/>
</dbReference>
<dbReference type="SUPFAM" id="SSF55073">
    <property type="entry name" value="Nucleotide cyclase"/>
    <property type="match status" value="1"/>
</dbReference>
<keyword evidence="5" id="KW-1185">Reference proteome</keyword>
<protein>
    <recommendedName>
        <fullName evidence="2">GGDEF domain-containing protein</fullName>
    </recommendedName>
</protein>
<dbReference type="GO" id="GO:0043709">
    <property type="term" value="P:cell adhesion involved in single-species biofilm formation"/>
    <property type="evidence" value="ECO:0007669"/>
    <property type="project" value="TreeGrafter"/>
</dbReference>
<accession>R7TNE5</accession>
<dbReference type="GO" id="GO:0052621">
    <property type="term" value="F:diguanylate cyclase activity"/>
    <property type="evidence" value="ECO:0007669"/>
    <property type="project" value="TreeGrafter"/>
</dbReference>
<dbReference type="CDD" id="cd01949">
    <property type="entry name" value="GGDEF"/>
    <property type="match status" value="1"/>
</dbReference>
<dbReference type="InterPro" id="IPR043128">
    <property type="entry name" value="Rev_trsase/Diguanyl_cyclase"/>
</dbReference>
<reference evidence="4" key="3">
    <citation type="submission" date="2015-06" db="UniProtKB">
        <authorList>
            <consortium name="EnsemblMetazoa"/>
        </authorList>
    </citation>
    <scope>IDENTIFICATION</scope>
</reference>
<evidence type="ECO:0000256" key="1">
    <source>
        <dbReference type="ARBA" id="ARBA00023239"/>
    </source>
</evidence>
<feature type="non-terminal residue" evidence="3">
    <location>
        <position position="1"/>
    </location>
</feature>